<evidence type="ECO:0000256" key="1">
    <source>
        <dbReference type="SAM" id="MobiDB-lite"/>
    </source>
</evidence>
<proteinExistence type="predicted"/>
<dbReference type="Gramene" id="LPERR04G03750.2">
    <property type="protein sequence ID" value="LPERR04G03750.2"/>
    <property type="gene ID" value="LPERR04G03750"/>
</dbReference>
<protein>
    <submittedName>
        <fullName evidence="2">Uncharacterized protein</fullName>
    </submittedName>
</protein>
<evidence type="ECO:0000313" key="3">
    <source>
        <dbReference type="Proteomes" id="UP000032180"/>
    </source>
</evidence>
<accession>A0A0D9W2Z9</accession>
<dbReference type="AlphaFoldDB" id="A0A0D9W2Z9"/>
<dbReference type="Proteomes" id="UP000032180">
    <property type="component" value="Chromosome 4"/>
</dbReference>
<feature type="compositionally biased region" description="Polar residues" evidence="1">
    <location>
        <begin position="1"/>
        <end position="20"/>
    </location>
</feature>
<reference evidence="3" key="2">
    <citation type="submission" date="2013-12" db="EMBL/GenBank/DDBJ databases">
        <authorList>
            <person name="Yu Y."/>
            <person name="Lee S."/>
            <person name="de Baynast K."/>
            <person name="Wissotski M."/>
            <person name="Liu L."/>
            <person name="Talag J."/>
            <person name="Goicoechea J."/>
            <person name="Angelova A."/>
            <person name="Jetty R."/>
            <person name="Kudrna D."/>
            <person name="Golser W."/>
            <person name="Rivera L."/>
            <person name="Zhang J."/>
            <person name="Wing R."/>
        </authorList>
    </citation>
    <scope>NUCLEOTIDE SEQUENCE</scope>
</reference>
<organism evidence="2 3">
    <name type="scientific">Leersia perrieri</name>
    <dbReference type="NCBI Taxonomy" id="77586"/>
    <lineage>
        <taxon>Eukaryota</taxon>
        <taxon>Viridiplantae</taxon>
        <taxon>Streptophyta</taxon>
        <taxon>Embryophyta</taxon>
        <taxon>Tracheophyta</taxon>
        <taxon>Spermatophyta</taxon>
        <taxon>Magnoliopsida</taxon>
        <taxon>Liliopsida</taxon>
        <taxon>Poales</taxon>
        <taxon>Poaceae</taxon>
        <taxon>BOP clade</taxon>
        <taxon>Oryzoideae</taxon>
        <taxon>Oryzeae</taxon>
        <taxon>Oryzinae</taxon>
        <taxon>Leersia</taxon>
    </lineage>
</organism>
<dbReference type="EnsemblPlants" id="LPERR04G03750.2">
    <property type="protein sequence ID" value="LPERR04G03750.2"/>
    <property type="gene ID" value="LPERR04G03750"/>
</dbReference>
<sequence>MSTSPPQCRSTSPSHQRPATSNPPPCRSISLLRCQSISPPPSLIDLVIRASRRSTSLTHQRLGDPSRRRITSSFDPPSHQHLPPGCNGWTPASDPVEARASTTMKATTYALCDLMAKWRAYRETELGGIKYPAKEPRVAIFLLMILDFGKGCK</sequence>
<reference evidence="2" key="3">
    <citation type="submission" date="2015-04" db="UniProtKB">
        <authorList>
            <consortium name="EnsemblPlants"/>
        </authorList>
    </citation>
    <scope>IDENTIFICATION</scope>
</reference>
<keyword evidence="3" id="KW-1185">Reference proteome</keyword>
<evidence type="ECO:0000313" key="2">
    <source>
        <dbReference type="EnsemblPlants" id="LPERR04G03750.2"/>
    </source>
</evidence>
<name>A0A0D9W2Z9_9ORYZ</name>
<reference evidence="2 3" key="1">
    <citation type="submission" date="2012-08" db="EMBL/GenBank/DDBJ databases">
        <title>Oryza genome evolution.</title>
        <authorList>
            <person name="Wing R.A."/>
        </authorList>
    </citation>
    <scope>NUCLEOTIDE SEQUENCE</scope>
</reference>
<feature type="region of interest" description="Disordered" evidence="1">
    <location>
        <begin position="1"/>
        <end position="26"/>
    </location>
</feature>